<dbReference type="PANTHER" id="PTHR28244">
    <property type="entry name" value="RNA POLYMERASE I-SPECIFIC TRANSCRIPTION INITIATION FACTOR RRN11"/>
    <property type="match status" value="1"/>
</dbReference>
<dbReference type="AlphaFoldDB" id="A0A0G4KNR5"/>
<dbReference type="Proteomes" id="UP000045706">
    <property type="component" value="Unassembled WGS sequence"/>
</dbReference>
<dbReference type="EMBL" id="CVQI01002224">
    <property type="protein sequence ID" value="CRK11427.1"/>
    <property type="molecule type" value="Genomic_DNA"/>
</dbReference>
<dbReference type="GO" id="GO:0017025">
    <property type="term" value="F:TBP-class protein binding"/>
    <property type="evidence" value="ECO:0007669"/>
    <property type="project" value="TreeGrafter"/>
</dbReference>
<dbReference type="Pfam" id="PF15463">
    <property type="entry name" value="ECM11"/>
    <property type="match status" value="1"/>
</dbReference>
<reference evidence="3" key="1">
    <citation type="submission" date="2015-05" db="EMBL/GenBank/DDBJ databases">
        <authorList>
            <person name="Fogelqvist Johan"/>
        </authorList>
    </citation>
    <scope>NUCLEOTIDE SEQUENCE [LARGE SCALE GENOMIC DNA]</scope>
</reference>
<dbReference type="SUPFAM" id="SSF51735">
    <property type="entry name" value="NAD(P)-binding Rossmann-fold domains"/>
    <property type="match status" value="1"/>
</dbReference>
<evidence type="ECO:0000313" key="3">
    <source>
        <dbReference type="Proteomes" id="UP000045706"/>
    </source>
</evidence>
<sequence length="283" mass="30425">MADQLRFDDQVVVVTGAGGGLGKVYALFFASRGASVVVNDLGGSFKGEGTSSKAADVVTKVKETGKLAIAGGGAELVGKAPAKKAPSHKQILDDEVANLGHRRQAAGTQDVLDGEVVAGGGGGGEARVEEDALGAAESKKRDRNNVDYDDKTLMRMSYSDLQNQPFDADPAQAASGADKSVVGETLPEKLEHYRSKSSTEQKQFFAELDLGDWERSGDWFLEQFGRVAQKLKETRQSKRATVETFETELASREEAVRLRTENINLKLKKIKSKGEDMLADKAD</sequence>
<dbReference type="GO" id="GO:0070860">
    <property type="term" value="C:RNA polymerase I core factor complex"/>
    <property type="evidence" value="ECO:0007669"/>
    <property type="project" value="TreeGrafter"/>
</dbReference>
<dbReference type="GO" id="GO:0042790">
    <property type="term" value="P:nucleolar large rRNA transcription by RNA polymerase I"/>
    <property type="evidence" value="ECO:0007669"/>
    <property type="project" value="TreeGrafter"/>
</dbReference>
<evidence type="ECO:0000259" key="1">
    <source>
        <dbReference type="Pfam" id="PF15463"/>
    </source>
</evidence>
<feature type="domain" description="Extracellular mutant protein 11 C-terminal" evidence="1">
    <location>
        <begin position="147"/>
        <end position="278"/>
    </location>
</feature>
<dbReference type="InterPro" id="IPR053029">
    <property type="entry name" value="RNA_pol_I-specific_init_factor"/>
</dbReference>
<evidence type="ECO:0000313" key="2">
    <source>
        <dbReference type="EMBL" id="CRK11427.1"/>
    </source>
</evidence>
<dbReference type="GO" id="GO:0001164">
    <property type="term" value="F:RNA polymerase I core promoter sequence-specific DNA binding"/>
    <property type="evidence" value="ECO:0007669"/>
    <property type="project" value="TreeGrafter"/>
</dbReference>
<name>A0A0G4KNR5_VERLO</name>
<dbReference type="Gene3D" id="3.40.50.720">
    <property type="entry name" value="NAD(P)-binding Rossmann-like Domain"/>
    <property type="match status" value="1"/>
</dbReference>
<gene>
    <name evidence="2" type="ORF">BN1723_001777</name>
</gene>
<accession>A0A0G4KNR5</accession>
<protein>
    <recommendedName>
        <fullName evidence="1">Extracellular mutant protein 11 C-terminal domain-containing protein</fullName>
    </recommendedName>
</protein>
<proteinExistence type="predicted"/>
<dbReference type="PANTHER" id="PTHR28244:SF1">
    <property type="entry name" value="RNA POLYMERASE I-SPECIFIC TRANSCRIPTION INITIATION FACTOR RRN11"/>
    <property type="match status" value="1"/>
</dbReference>
<dbReference type="InterPro" id="IPR029178">
    <property type="entry name" value="Ecm11_C"/>
</dbReference>
<organism evidence="2 3">
    <name type="scientific">Verticillium longisporum</name>
    <name type="common">Verticillium dahliae var. longisporum</name>
    <dbReference type="NCBI Taxonomy" id="100787"/>
    <lineage>
        <taxon>Eukaryota</taxon>
        <taxon>Fungi</taxon>
        <taxon>Dikarya</taxon>
        <taxon>Ascomycota</taxon>
        <taxon>Pezizomycotina</taxon>
        <taxon>Sordariomycetes</taxon>
        <taxon>Hypocreomycetidae</taxon>
        <taxon>Glomerellales</taxon>
        <taxon>Plectosphaerellaceae</taxon>
        <taxon>Verticillium</taxon>
    </lineage>
</organism>
<dbReference type="InterPro" id="IPR036291">
    <property type="entry name" value="NAD(P)-bd_dom_sf"/>
</dbReference>